<keyword evidence="2" id="KW-1185">Reference proteome</keyword>
<dbReference type="EMBL" id="JAMSKV010000017">
    <property type="protein sequence ID" value="MCQ8279878.1"/>
    <property type="molecule type" value="Genomic_DNA"/>
</dbReference>
<accession>A0ABT1WAW5</accession>
<dbReference type="RefSeq" id="WP_422865367.1">
    <property type="nucleotide sequence ID" value="NZ_JAMSKV010000017.1"/>
</dbReference>
<proteinExistence type="predicted"/>
<comment type="caution">
    <text evidence="1">The sequence shown here is derived from an EMBL/GenBank/DDBJ whole genome shotgun (WGS) entry which is preliminary data.</text>
</comment>
<gene>
    <name evidence="1" type="ORF">NFI95_15645</name>
</gene>
<dbReference type="Proteomes" id="UP001524587">
    <property type="component" value="Unassembled WGS sequence"/>
</dbReference>
<evidence type="ECO:0000313" key="1">
    <source>
        <dbReference type="EMBL" id="MCQ8279878.1"/>
    </source>
</evidence>
<organism evidence="1 2">
    <name type="scientific">Endosaccharibacter trunci</name>
    <dbReference type="NCBI Taxonomy" id="2812733"/>
    <lineage>
        <taxon>Bacteria</taxon>
        <taxon>Pseudomonadati</taxon>
        <taxon>Pseudomonadota</taxon>
        <taxon>Alphaproteobacteria</taxon>
        <taxon>Acetobacterales</taxon>
        <taxon>Acetobacteraceae</taxon>
        <taxon>Endosaccharibacter</taxon>
    </lineage>
</organism>
<evidence type="ECO:0000313" key="2">
    <source>
        <dbReference type="Proteomes" id="UP001524587"/>
    </source>
</evidence>
<protein>
    <submittedName>
        <fullName evidence="1">Uncharacterized protein</fullName>
    </submittedName>
</protein>
<sequence length="123" mass="13487">MADFHIRLPGILLTSDPKIIVGDVTYDLSPDRLSYRPRVPVFLCGGGRTVEIGTVPHPDSARGYGWTLERVAALSNGSLKPCARTDTATPNARVGVVVWEREIAERLVGFEAVMNRKVEGVRE</sequence>
<reference evidence="1 2" key="1">
    <citation type="submission" date="2022-06" db="EMBL/GenBank/DDBJ databases">
        <title>Endosaccharibacter gen. nov., sp. nov., endophytic bacteria isolated from sugarcane.</title>
        <authorList>
            <person name="Pitiwittayakul N."/>
            <person name="Yukphan P."/>
            <person name="Charoenyingcharoen P."/>
            <person name="Tanasupawat S."/>
        </authorList>
    </citation>
    <scope>NUCLEOTIDE SEQUENCE [LARGE SCALE GENOMIC DNA]</scope>
    <source>
        <strain evidence="1 2">KSS8</strain>
    </source>
</reference>
<name>A0ABT1WAW5_9PROT</name>